<dbReference type="Proteomes" id="UP000239590">
    <property type="component" value="Unassembled WGS sequence"/>
</dbReference>
<dbReference type="RefSeq" id="WP_104709372.1">
    <property type="nucleotide sequence ID" value="NZ_PTRA01000001.1"/>
</dbReference>
<evidence type="ECO:0000259" key="4">
    <source>
        <dbReference type="PROSITE" id="PS01124"/>
    </source>
</evidence>
<comment type="caution">
    <text evidence="5">The sequence shown here is derived from an EMBL/GenBank/DDBJ whole genome shotgun (WGS) entry which is preliminary data.</text>
</comment>
<evidence type="ECO:0000313" key="6">
    <source>
        <dbReference type="Proteomes" id="UP000239590"/>
    </source>
</evidence>
<dbReference type="InterPro" id="IPR037923">
    <property type="entry name" value="HTH-like"/>
</dbReference>
<dbReference type="Gene3D" id="2.60.120.10">
    <property type="entry name" value="Jelly Rolls"/>
    <property type="match status" value="1"/>
</dbReference>
<gene>
    <name evidence="5" type="ORF">C5O19_00035</name>
</gene>
<keyword evidence="2" id="KW-0238">DNA-binding</keyword>
<dbReference type="PROSITE" id="PS01124">
    <property type="entry name" value="HTH_ARAC_FAMILY_2"/>
    <property type="match status" value="1"/>
</dbReference>
<dbReference type="PANTHER" id="PTHR43280:SF32">
    <property type="entry name" value="TRANSCRIPTIONAL REGULATORY PROTEIN"/>
    <property type="match status" value="1"/>
</dbReference>
<dbReference type="InterPro" id="IPR009057">
    <property type="entry name" value="Homeodomain-like_sf"/>
</dbReference>
<dbReference type="Pfam" id="PF02311">
    <property type="entry name" value="AraC_binding"/>
    <property type="match status" value="1"/>
</dbReference>
<dbReference type="OrthoDB" id="9793451at2"/>
<keyword evidence="3" id="KW-0804">Transcription</keyword>
<keyword evidence="1" id="KW-0805">Transcription regulation</keyword>
<evidence type="ECO:0000256" key="2">
    <source>
        <dbReference type="ARBA" id="ARBA00023125"/>
    </source>
</evidence>
<proteinExistence type="predicted"/>
<name>A0A2S7IKC3_9BACT</name>
<dbReference type="GO" id="GO:0043565">
    <property type="term" value="F:sequence-specific DNA binding"/>
    <property type="evidence" value="ECO:0007669"/>
    <property type="project" value="InterPro"/>
</dbReference>
<dbReference type="InterPro" id="IPR018060">
    <property type="entry name" value="HTH_AraC"/>
</dbReference>
<dbReference type="GO" id="GO:0003700">
    <property type="term" value="F:DNA-binding transcription factor activity"/>
    <property type="evidence" value="ECO:0007669"/>
    <property type="project" value="InterPro"/>
</dbReference>
<accession>A0A2S7IKC3</accession>
<evidence type="ECO:0000256" key="1">
    <source>
        <dbReference type="ARBA" id="ARBA00023015"/>
    </source>
</evidence>
<organism evidence="5 6">
    <name type="scientific">Siphonobacter curvatus</name>
    <dbReference type="NCBI Taxonomy" id="2094562"/>
    <lineage>
        <taxon>Bacteria</taxon>
        <taxon>Pseudomonadati</taxon>
        <taxon>Bacteroidota</taxon>
        <taxon>Cytophagia</taxon>
        <taxon>Cytophagales</taxon>
        <taxon>Cytophagaceae</taxon>
        <taxon>Siphonobacter</taxon>
    </lineage>
</organism>
<evidence type="ECO:0000256" key="3">
    <source>
        <dbReference type="ARBA" id="ARBA00023163"/>
    </source>
</evidence>
<keyword evidence="6" id="KW-1185">Reference proteome</keyword>
<dbReference type="SUPFAM" id="SSF46689">
    <property type="entry name" value="Homeodomain-like"/>
    <property type="match status" value="1"/>
</dbReference>
<dbReference type="PANTHER" id="PTHR43280">
    <property type="entry name" value="ARAC-FAMILY TRANSCRIPTIONAL REGULATOR"/>
    <property type="match status" value="1"/>
</dbReference>
<dbReference type="Gene3D" id="1.10.10.60">
    <property type="entry name" value="Homeodomain-like"/>
    <property type="match status" value="1"/>
</dbReference>
<dbReference type="SUPFAM" id="SSF51215">
    <property type="entry name" value="Regulatory protein AraC"/>
    <property type="match status" value="1"/>
</dbReference>
<dbReference type="Pfam" id="PF12833">
    <property type="entry name" value="HTH_18"/>
    <property type="match status" value="1"/>
</dbReference>
<dbReference type="EMBL" id="PTRA01000001">
    <property type="protein sequence ID" value="PQA58116.1"/>
    <property type="molecule type" value="Genomic_DNA"/>
</dbReference>
<protein>
    <submittedName>
        <fullName evidence="5">AraC family transcriptional regulator</fullName>
    </submittedName>
</protein>
<evidence type="ECO:0000313" key="5">
    <source>
        <dbReference type="EMBL" id="PQA58116.1"/>
    </source>
</evidence>
<feature type="domain" description="HTH araC/xylS-type" evidence="4">
    <location>
        <begin position="184"/>
        <end position="282"/>
    </location>
</feature>
<dbReference type="InterPro" id="IPR003313">
    <property type="entry name" value="AraC-bd"/>
</dbReference>
<dbReference type="SMART" id="SM00342">
    <property type="entry name" value="HTH_ARAC"/>
    <property type="match status" value="1"/>
</dbReference>
<sequence length="290" mass="33964">METLHLHTADTTPFEIHPMSWVDEQRHEHTLTPHRHDYYVIIGVTSGRGNHNVDFQHYDVQPGSWWFLSPGQVHHMQMDGPHEGWVLSFEPDFFCISEANRELLINTGLFQNVLDFKPYFIPPEQLDLLEPYLQTLQGEYQQKRALREDMIRAWLQLFLIQASRTFADQLVTVSETSKSVCIARQFQDLVDRDFTRKTRVSEYADQLNITPSHLNDTVKKVTGQPASEHIKQRVVLEAKRRAFYGTTSAKEIAYELGFEDEAHFSKYFKANTGQTFTDYRKAIRHKYVEK</sequence>
<reference evidence="6" key="1">
    <citation type="submission" date="2018-02" db="EMBL/GenBank/DDBJ databases">
        <title>Genome sequencing of Solimonas sp. HR-BB.</title>
        <authorList>
            <person name="Lee Y."/>
            <person name="Jeon C.O."/>
        </authorList>
    </citation>
    <scope>NUCLEOTIDE SEQUENCE [LARGE SCALE GENOMIC DNA]</scope>
    <source>
        <strain evidence="6">HR-U</strain>
    </source>
</reference>
<dbReference type="AlphaFoldDB" id="A0A2S7IKC3"/>
<dbReference type="InterPro" id="IPR014710">
    <property type="entry name" value="RmlC-like_jellyroll"/>
</dbReference>